<dbReference type="AlphaFoldDB" id="T1GBU9"/>
<protein>
    <submittedName>
        <fullName evidence="1">Uncharacterized protein</fullName>
    </submittedName>
</protein>
<evidence type="ECO:0000313" key="2">
    <source>
        <dbReference type="Proteomes" id="UP000015102"/>
    </source>
</evidence>
<name>T1GBU9_MEGSC</name>
<dbReference type="EMBL" id="CAQQ02139178">
    <property type="status" value="NOT_ANNOTATED_CDS"/>
    <property type="molecule type" value="Genomic_DNA"/>
</dbReference>
<proteinExistence type="predicted"/>
<dbReference type="EMBL" id="CAQQ02139179">
    <property type="status" value="NOT_ANNOTATED_CDS"/>
    <property type="molecule type" value="Genomic_DNA"/>
</dbReference>
<accession>T1GBU9</accession>
<dbReference type="Proteomes" id="UP000015102">
    <property type="component" value="Unassembled WGS sequence"/>
</dbReference>
<dbReference type="HOGENOM" id="CLU_2429584_0_0_1"/>
<organism evidence="1 2">
    <name type="scientific">Megaselia scalaris</name>
    <name type="common">Humpbacked fly</name>
    <name type="synonym">Phora scalaris</name>
    <dbReference type="NCBI Taxonomy" id="36166"/>
    <lineage>
        <taxon>Eukaryota</taxon>
        <taxon>Metazoa</taxon>
        <taxon>Ecdysozoa</taxon>
        <taxon>Arthropoda</taxon>
        <taxon>Hexapoda</taxon>
        <taxon>Insecta</taxon>
        <taxon>Pterygota</taxon>
        <taxon>Neoptera</taxon>
        <taxon>Endopterygota</taxon>
        <taxon>Diptera</taxon>
        <taxon>Brachycera</taxon>
        <taxon>Muscomorpha</taxon>
        <taxon>Platypezoidea</taxon>
        <taxon>Phoridae</taxon>
        <taxon>Megaseliini</taxon>
        <taxon>Megaselia</taxon>
    </lineage>
</organism>
<reference evidence="1" key="2">
    <citation type="submission" date="2015-06" db="UniProtKB">
        <authorList>
            <consortium name="EnsemblMetazoa"/>
        </authorList>
    </citation>
    <scope>IDENTIFICATION</scope>
</reference>
<reference evidence="2" key="1">
    <citation type="submission" date="2013-02" db="EMBL/GenBank/DDBJ databases">
        <authorList>
            <person name="Hughes D."/>
        </authorList>
    </citation>
    <scope>NUCLEOTIDE SEQUENCE</scope>
    <source>
        <strain>Durham</strain>
        <strain evidence="2">NC isolate 2 -- Noor lab</strain>
    </source>
</reference>
<keyword evidence="2" id="KW-1185">Reference proteome</keyword>
<sequence length="91" mass="10660">MEGTNESTPSYNNCGASKFVHKHSETTHAFKLRCFCLQYFLGENKLPRMQPFRTILKSLLIILYKLILEKQTVLKDMKRMTIRTKLPILDP</sequence>
<evidence type="ECO:0000313" key="1">
    <source>
        <dbReference type="EnsemblMetazoa" id="MESCA000738-PA"/>
    </source>
</evidence>
<dbReference type="EnsemblMetazoa" id="MESCA000738-RA">
    <property type="protein sequence ID" value="MESCA000738-PA"/>
    <property type="gene ID" value="MESCA000738"/>
</dbReference>